<dbReference type="SUPFAM" id="SSF55073">
    <property type="entry name" value="Nucleotide cyclase"/>
    <property type="match status" value="1"/>
</dbReference>
<evidence type="ECO:0000313" key="7">
    <source>
        <dbReference type="Proteomes" id="UP000013117"/>
    </source>
</evidence>
<dbReference type="eggNOG" id="COG2199">
    <property type="taxonomic scope" value="Bacteria"/>
</dbReference>
<keyword evidence="4" id="KW-0812">Transmembrane</keyword>
<dbReference type="CDD" id="cd01949">
    <property type="entry name" value="GGDEF"/>
    <property type="match status" value="1"/>
</dbReference>
<dbReference type="FunFam" id="3.30.70.270:FF:000001">
    <property type="entry name" value="Diguanylate cyclase domain protein"/>
    <property type="match status" value="1"/>
</dbReference>
<dbReference type="PANTHER" id="PTHR45138">
    <property type="entry name" value="REGULATORY COMPONENTS OF SENSORY TRANSDUCTION SYSTEM"/>
    <property type="match status" value="1"/>
</dbReference>
<dbReference type="PROSITE" id="PS50887">
    <property type="entry name" value="GGDEF"/>
    <property type="match status" value="1"/>
</dbReference>
<gene>
    <name evidence="6" type="ORF">F960_00798</name>
</gene>
<feature type="transmembrane region" description="Helical" evidence="4">
    <location>
        <begin position="102"/>
        <end position="119"/>
    </location>
</feature>
<dbReference type="NCBIfam" id="TIGR00254">
    <property type="entry name" value="GGDEF"/>
    <property type="match status" value="1"/>
</dbReference>
<dbReference type="EMBL" id="APPN01000051">
    <property type="protein sequence ID" value="ENV34833.1"/>
    <property type="molecule type" value="Genomic_DNA"/>
</dbReference>
<comment type="caution">
    <text evidence="6">The sequence shown here is derived from an EMBL/GenBank/DDBJ whole genome shotgun (WGS) entry which is preliminary data.</text>
</comment>
<dbReference type="PANTHER" id="PTHR45138:SF9">
    <property type="entry name" value="DIGUANYLATE CYCLASE DGCM-RELATED"/>
    <property type="match status" value="1"/>
</dbReference>
<dbReference type="InterPro" id="IPR050469">
    <property type="entry name" value="Diguanylate_Cyclase"/>
</dbReference>
<protein>
    <recommendedName>
        <fullName evidence="2">diguanylate cyclase</fullName>
        <ecNumber evidence="2">2.7.7.65</ecNumber>
    </recommendedName>
</protein>
<feature type="transmembrane region" description="Helical" evidence="4">
    <location>
        <begin position="189"/>
        <end position="214"/>
    </location>
</feature>
<feature type="domain" description="GGDEF" evidence="5">
    <location>
        <begin position="253"/>
        <end position="386"/>
    </location>
</feature>
<evidence type="ECO:0000256" key="4">
    <source>
        <dbReference type="SAM" id="Phobius"/>
    </source>
</evidence>
<reference evidence="6 7" key="1">
    <citation type="submission" date="2013-02" db="EMBL/GenBank/DDBJ databases">
        <title>The Genome Sequence of Acinetobacter gerneri CIP 107464.</title>
        <authorList>
            <consortium name="The Broad Institute Genome Sequencing Platform"/>
            <consortium name="The Broad Institute Genome Sequencing Center for Infectious Disease"/>
            <person name="Cerqueira G."/>
            <person name="Feldgarden M."/>
            <person name="Courvalin P."/>
            <person name="Perichon B."/>
            <person name="Grillot-Courvalin C."/>
            <person name="Clermont D."/>
            <person name="Rocha E."/>
            <person name="Yoon E.-J."/>
            <person name="Nemec A."/>
            <person name="Walker B."/>
            <person name="Young S.K."/>
            <person name="Zeng Q."/>
            <person name="Gargeya S."/>
            <person name="Fitzgerald M."/>
            <person name="Haas B."/>
            <person name="Abouelleil A."/>
            <person name="Alvarado L."/>
            <person name="Arachchi H.M."/>
            <person name="Berlin A.M."/>
            <person name="Chapman S.B."/>
            <person name="Dewar J."/>
            <person name="Goldberg J."/>
            <person name="Griggs A."/>
            <person name="Gujja S."/>
            <person name="Hansen M."/>
            <person name="Howarth C."/>
            <person name="Imamovic A."/>
            <person name="Larimer J."/>
            <person name="McCowan C."/>
            <person name="Murphy C."/>
            <person name="Neiman D."/>
            <person name="Pearson M."/>
            <person name="Priest M."/>
            <person name="Roberts A."/>
            <person name="Saif S."/>
            <person name="Shea T."/>
            <person name="Sisk P."/>
            <person name="Sykes S."/>
            <person name="Wortman J."/>
            <person name="Nusbaum C."/>
            <person name="Birren B."/>
        </authorList>
    </citation>
    <scope>NUCLEOTIDE SEQUENCE [LARGE SCALE GENOMIC DNA]</scope>
    <source>
        <strain evidence="6 7">CIP 107464</strain>
    </source>
</reference>
<proteinExistence type="predicted"/>
<comment type="catalytic activity">
    <reaction evidence="3">
        <text>2 GTP = 3',3'-c-di-GMP + 2 diphosphate</text>
        <dbReference type="Rhea" id="RHEA:24898"/>
        <dbReference type="ChEBI" id="CHEBI:33019"/>
        <dbReference type="ChEBI" id="CHEBI:37565"/>
        <dbReference type="ChEBI" id="CHEBI:58805"/>
        <dbReference type="EC" id="2.7.7.65"/>
    </reaction>
</comment>
<keyword evidence="4" id="KW-1133">Transmembrane helix</keyword>
<keyword evidence="4" id="KW-0472">Membrane</keyword>
<dbReference type="GO" id="GO:0052621">
    <property type="term" value="F:diguanylate cyclase activity"/>
    <property type="evidence" value="ECO:0007669"/>
    <property type="project" value="UniProtKB-EC"/>
</dbReference>
<dbReference type="PATRIC" id="fig|1120926.3.peg.762"/>
<dbReference type="STRING" id="202952.GCA_000747725_02347"/>
<evidence type="ECO:0000256" key="1">
    <source>
        <dbReference type="ARBA" id="ARBA00001946"/>
    </source>
</evidence>
<dbReference type="Gene3D" id="3.30.70.270">
    <property type="match status" value="1"/>
</dbReference>
<dbReference type="SMART" id="SM00267">
    <property type="entry name" value="GGDEF"/>
    <property type="match status" value="1"/>
</dbReference>
<feature type="transmembrane region" description="Helical" evidence="4">
    <location>
        <begin position="31"/>
        <end position="53"/>
    </location>
</feature>
<dbReference type="Pfam" id="PF00990">
    <property type="entry name" value="GGDEF"/>
    <property type="match status" value="1"/>
</dbReference>
<evidence type="ECO:0000313" key="6">
    <source>
        <dbReference type="EMBL" id="ENV34833.1"/>
    </source>
</evidence>
<organism evidence="6 7">
    <name type="scientific">Acinetobacter gerneri DSM 14967 = CIP 107464 = MTCC 9824</name>
    <dbReference type="NCBI Taxonomy" id="1120926"/>
    <lineage>
        <taxon>Bacteria</taxon>
        <taxon>Pseudomonadati</taxon>
        <taxon>Pseudomonadota</taxon>
        <taxon>Gammaproteobacteria</taxon>
        <taxon>Moraxellales</taxon>
        <taxon>Moraxellaceae</taxon>
        <taxon>Acinetobacter</taxon>
    </lineage>
</organism>
<feature type="transmembrane region" description="Helical" evidence="4">
    <location>
        <begin position="125"/>
        <end position="141"/>
    </location>
</feature>
<sequence>MKFYLVNLTEKAHRFMNESVIMSWNNINKTILVLVLGGFDHLLWVFWCIYSYMHPSLQKWINVENFHYLIYLLILNTGILFLLILPTYFLRHNVFIKKYMPYIAICFFACTFIHGGYVIGIMSPTTIAGYISLISVGLVLFERKIIYIVFIPVTVFLLGAIYLSNIGAMSYAPFFSDALNQSVLYQNQYWIYSMMYLYIPIFFASIVLFEILLIQWKNRERTINEISLKDPLTGIFNRRHISLNLSHFHDEGNSYAVILLDLDYFKSINDRFGHEAGDLVLKKVAKILNGHISEHDFVGRFGGEEFIIVLYQKDLSEAIEIAERIRNEIEKKSVYIDRNLSFNFTASFGVALSAENLSKDCVIRLADQALYLAKAKGRNQVCHYLEVSVLEN</sequence>
<feature type="transmembrane region" description="Helical" evidence="4">
    <location>
        <begin position="68"/>
        <end position="90"/>
    </location>
</feature>
<dbReference type="AlphaFoldDB" id="N8ZSV5"/>
<keyword evidence="7" id="KW-1185">Reference proteome</keyword>
<dbReference type="Proteomes" id="UP000013117">
    <property type="component" value="Unassembled WGS sequence"/>
</dbReference>
<feature type="transmembrane region" description="Helical" evidence="4">
    <location>
        <begin position="148"/>
        <end position="169"/>
    </location>
</feature>
<evidence type="ECO:0000259" key="5">
    <source>
        <dbReference type="PROSITE" id="PS50887"/>
    </source>
</evidence>
<dbReference type="HOGENOM" id="CLU_000445_11_1_6"/>
<accession>N8ZSV5</accession>
<dbReference type="InterPro" id="IPR029787">
    <property type="entry name" value="Nucleotide_cyclase"/>
</dbReference>
<evidence type="ECO:0000256" key="2">
    <source>
        <dbReference type="ARBA" id="ARBA00012528"/>
    </source>
</evidence>
<dbReference type="InterPro" id="IPR000160">
    <property type="entry name" value="GGDEF_dom"/>
</dbReference>
<comment type="cofactor">
    <cofactor evidence="1">
        <name>Mg(2+)</name>
        <dbReference type="ChEBI" id="CHEBI:18420"/>
    </cofactor>
</comment>
<dbReference type="InterPro" id="IPR043128">
    <property type="entry name" value="Rev_trsase/Diguanyl_cyclase"/>
</dbReference>
<evidence type="ECO:0000256" key="3">
    <source>
        <dbReference type="ARBA" id="ARBA00034247"/>
    </source>
</evidence>
<dbReference type="EC" id="2.7.7.65" evidence="2"/>
<name>N8ZSV5_9GAMM</name>